<name>A0A9W4UVZ5_9PLEO</name>
<evidence type="ECO:0000256" key="3">
    <source>
        <dbReference type="ARBA" id="ARBA00012132"/>
    </source>
</evidence>
<feature type="transmembrane region" description="Helical" evidence="11">
    <location>
        <begin position="357"/>
        <end position="376"/>
    </location>
</feature>
<protein>
    <recommendedName>
        <fullName evidence="3">dolichol kinase</fullName>
        <ecNumber evidence="3">2.7.1.108</ecNumber>
    </recommendedName>
</protein>
<evidence type="ECO:0000256" key="1">
    <source>
        <dbReference type="ARBA" id="ARBA00004477"/>
    </source>
</evidence>
<feature type="compositionally biased region" description="Polar residues" evidence="10">
    <location>
        <begin position="46"/>
        <end position="84"/>
    </location>
</feature>
<gene>
    <name evidence="12" type="ORF">PDIGIT_LOCUS14917</name>
</gene>
<keyword evidence="13" id="KW-1185">Reference proteome</keyword>
<organism evidence="12 13">
    <name type="scientific">Periconia digitata</name>
    <dbReference type="NCBI Taxonomy" id="1303443"/>
    <lineage>
        <taxon>Eukaryota</taxon>
        <taxon>Fungi</taxon>
        <taxon>Dikarya</taxon>
        <taxon>Ascomycota</taxon>
        <taxon>Pezizomycotina</taxon>
        <taxon>Dothideomycetes</taxon>
        <taxon>Pleosporomycetidae</taxon>
        <taxon>Pleosporales</taxon>
        <taxon>Massarineae</taxon>
        <taxon>Periconiaceae</taxon>
        <taxon>Periconia</taxon>
    </lineage>
</organism>
<evidence type="ECO:0000256" key="10">
    <source>
        <dbReference type="SAM" id="MobiDB-lite"/>
    </source>
</evidence>
<dbReference type="GO" id="GO:0043048">
    <property type="term" value="P:dolichyl monophosphate biosynthetic process"/>
    <property type="evidence" value="ECO:0007669"/>
    <property type="project" value="TreeGrafter"/>
</dbReference>
<feature type="transmembrane region" description="Helical" evidence="11">
    <location>
        <begin position="383"/>
        <end position="403"/>
    </location>
</feature>
<dbReference type="PANTHER" id="PTHR13205">
    <property type="entry name" value="TRANSMEMBRANE PROTEIN 15-RELATED"/>
    <property type="match status" value="1"/>
</dbReference>
<reference evidence="12" key="1">
    <citation type="submission" date="2023-01" db="EMBL/GenBank/DDBJ databases">
        <authorList>
            <person name="Van Ghelder C."/>
            <person name="Rancurel C."/>
        </authorList>
    </citation>
    <scope>NUCLEOTIDE SEQUENCE</scope>
    <source>
        <strain evidence="12">CNCM I-4278</strain>
    </source>
</reference>
<dbReference type="EC" id="2.7.1.108" evidence="3"/>
<dbReference type="GO" id="GO:0005789">
    <property type="term" value="C:endoplasmic reticulum membrane"/>
    <property type="evidence" value="ECO:0007669"/>
    <property type="project" value="UniProtKB-SubCell"/>
</dbReference>
<feature type="transmembrane region" description="Helical" evidence="11">
    <location>
        <begin position="169"/>
        <end position="189"/>
    </location>
</feature>
<feature type="transmembrane region" description="Helical" evidence="11">
    <location>
        <begin position="702"/>
        <end position="724"/>
    </location>
</feature>
<keyword evidence="5 11" id="KW-0812">Transmembrane</keyword>
<dbReference type="Proteomes" id="UP001152607">
    <property type="component" value="Unassembled WGS sequence"/>
</dbReference>
<feature type="transmembrane region" description="Helical" evidence="11">
    <location>
        <begin position="836"/>
        <end position="853"/>
    </location>
</feature>
<keyword evidence="8 11" id="KW-1133">Transmembrane helix</keyword>
<proteinExistence type="inferred from homology"/>
<dbReference type="OrthoDB" id="377083at2759"/>
<feature type="transmembrane region" description="Helical" evidence="11">
    <location>
        <begin position="209"/>
        <end position="228"/>
    </location>
</feature>
<dbReference type="EMBL" id="CAOQHR010000012">
    <property type="protein sequence ID" value="CAI6341717.1"/>
    <property type="molecule type" value="Genomic_DNA"/>
</dbReference>
<evidence type="ECO:0000256" key="9">
    <source>
        <dbReference type="ARBA" id="ARBA00023136"/>
    </source>
</evidence>
<feature type="transmembrane region" description="Helical" evidence="11">
    <location>
        <begin position="756"/>
        <end position="776"/>
    </location>
</feature>
<feature type="transmembrane region" description="Helical" evidence="11">
    <location>
        <begin position="796"/>
        <end position="815"/>
    </location>
</feature>
<feature type="transmembrane region" description="Helical" evidence="11">
    <location>
        <begin position="565"/>
        <end position="585"/>
    </location>
</feature>
<evidence type="ECO:0000256" key="11">
    <source>
        <dbReference type="SAM" id="Phobius"/>
    </source>
</evidence>
<keyword evidence="7" id="KW-0256">Endoplasmic reticulum</keyword>
<comment type="similarity">
    <text evidence="2">Belongs to the polyprenol kinase family.</text>
</comment>
<evidence type="ECO:0000256" key="7">
    <source>
        <dbReference type="ARBA" id="ARBA00022824"/>
    </source>
</evidence>
<feature type="region of interest" description="Disordered" evidence="10">
    <location>
        <begin position="1"/>
        <end position="155"/>
    </location>
</feature>
<evidence type="ECO:0000313" key="12">
    <source>
        <dbReference type="EMBL" id="CAI6341717.1"/>
    </source>
</evidence>
<dbReference type="AlphaFoldDB" id="A0A9W4UVZ5"/>
<keyword evidence="6" id="KW-0418">Kinase</keyword>
<comment type="subcellular location">
    <subcellularLocation>
        <location evidence="1">Endoplasmic reticulum membrane</location>
        <topology evidence="1">Multi-pass membrane protein</topology>
    </subcellularLocation>
</comment>
<evidence type="ECO:0000256" key="5">
    <source>
        <dbReference type="ARBA" id="ARBA00022692"/>
    </source>
</evidence>
<dbReference type="PANTHER" id="PTHR13205:SF15">
    <property type="entry name" value="DOLICHOL KINASE"/>
    <property type="match status" value="1"/>
</dbReference>
<evidence type="ECO:0000313" key="13">
    <source>
        <dbReference type="Proteomes" id="UP001152607"/>
    </source>
</evidence>
<comment type="caution">
    <text evidence="12">The sequence shown here is derived from an EMBL/GenBank/DDBJ whole genome shotgun (WGS) entry which is preliminary data.</text>
</comment>
<sequence length="931" mass="102342">MAAHDTGPQDLELEPPTASDLESLELFRRSPHPYHRRQSHHIETPSEFSSNDFLRTSLQPSSYTISDQGGNNYSNTIQSPSESGTEADDEGYGFIKALPAPPLRPRKGLRIPRGVGLDGGASPLLTPSQIDEEGLEERKKLSRSQGSSPIDDEAQRLRQRYLKRRRNEVMRRTVEAALLAAISVLAIHGSDSWATLLQQYRVEISAHTAIILSLLAIYPIRLIFYSLGRTSSSNQRIGQRIRIPATFDPAPILYPAVIPVLISISLFATNHAFLVPNIILGLAALPPQLIPDESPASGYSTIHWVISILPLIASQNLRGTPASIMPYHGIDSELLVALFPLHQALLPPLHYLTTTSLLITELHLLSVGLINLLLFANSPQSGILAILLWLGGVGVFVLCGRVLKWGVALARIPRWKFRRAGQIIKARQSFLHALNERLRSRWSKSPSRAIADSDADEDNPLIKMPTKRTKSLKLKIIDSLKHGHHSAPSDEVQSAVEAKKKDFEQNMLEHQAALSKRRNTLPSLPSQINASPGAHEHQHRRRARSIAQSFLALTPTQALIRKWTYAMYFYLIVVTLIIGPIRYVIGQYTLQAHEPFGWAIGYLFGNIQRLRFQVFNWDLERWIALPPLRDTTEMAWAQSLGPAEYLRRVSIGEANVRLFLCVYCVVVIALGLVVVFSLSALVEVDTRRKVFHGTMVAMLLPTIYIDPCFVSLALALVLAIFLLLDLIRASQLPPLSGPIATFLTPYVDGRDLRGPVVVSHIFLLIGCAIPLWLSLAGVQRSGEEPWSGWNVVSRDVSMVSGVVCVGMGDAAASLVGRRFGRRKWAWAGGKSLEGSLAFAVAVMVGLLFGKAWLEVGWGLSGGFPLPSRYHGIDNDNAPRSFSQLAMDAAIVVGKAAVCAVGASLEEAVLTGGNDNVIVPVVLWVLVRGVGL</sequence>
<accession>A0A9W4UVZ5</accession>
<evidence type="ECO:0000256" key="4">
    <source>
        <dbReference type="ARBA" id="ARBA00022679"/>
    </source>
</evidence>
<feature type="transmembrane region" description="Helical" evidence="11">
    <location>
        <begin position="249"/>
        <end position="268"/>
    </location>
</feature>
<evidence type="ECO:0000256" key="6">
    <source>
        <dbReference type="ARBA" id="ARBA00022777"/>
    </source>
</evidence>
<feature type="compositionally biased region" description="Basic residues" evidence="10">
    <location>
        <begin position="29"/>
        <end position="39"/>
    </location>
</feature>
<feature type="transmembrane region" description="Helical" evidence="11">
    <location>
        <begin position="658"/>
        <end position="682"/>
    </location>
</feature>
<evidence type="ECO:0000256" key="2">
    <source>
        <dbReference type="ARBA" id="ARBA00010794"/>
    </source>
</evidence>
<dbReference type="GO" id="GO:0004168">
    <property type="term" value="F:dolichol kinase activity"/>
    <property type="evidence" value="ECO:0007669"/>
    <property type="project" value="UniProtKB-EC"/>
</dbReference>
<evidence type="ECO:0000256" key="8">
    <source>
        <dbReference type="ARBA" id="ARBA00022989"/>
    </source>
</evidence>
<keyword evidence="9 11" id="KW-0472">Membrane</keyword>
<dbReference type="InterPro" id="IPR032974">
    <property type="entry name" value="Polypren_kinase"/>
</dbReference>
<keyword evidence="4" id="KW-0808">Transferase</keyword>